<gene>
    <name evidence="2" type="ORF">BDU57DRAFT_592230</name>
</gene>
<feature type="transmembrane region" description="Helical" evidence="1">
    <location>
        <begin position="77"/>
        <end position="99"/>
    </location>
</feature>
<keyword evidence="1" id="KW-0472">Membrane</keyword>
<dbReference type="Proteomes" id="UP000800096">
    <property type="component" value="Unassembled WGS sequence"/>
</dbReference>
<keyword evidence="1" id="KW-0812">Transmembrane</keyword>
<keyword evidence="1" id="KW-1133">Transmembrane helix</keyword>
<keyword evidence="3" id="KW-1185">Reference proteome</keyword>
<dbReference type="EMBL" id="ML979132">
    <property type="protein sequence ID" value="KAF1921408.1"/>
    <property type="molecule type" value="Genomic_DNA"/>
</dbReference>
<proteinExistence type="predicted"/>
<protein>
    <submittedName>
        <fullName evidence="2">Uncharacterized protein</fullName>
    </submittedName>
</protein>
<reference evidence="2" key="1">
    <citation type="journal article" date="2020" name="Stud. Mycol.">
        <title>101 Dothideomycetes genomes: a test case for predicting lifestyles and emergence of pathogens.</title>
        <authorList>
            <person name="Haridas S."/>
            <person name="Albert R."/>
            <person name="Binder M."/>
            <person name="Bloem J."/>
            <person name="Labutti K."/>
            <person name="Salamov A."/>
            <person name="Andreopoulos B."/>
            <person name="Baker S."/>
            <person name="Barry K."/>
            <person name="Bills G."/>
            <person name="Bluhm B."/>
            <person name="Cannon C."/>
            <person name="Castanera R."/>
            <person name="Culley D."/>
            <person name="Daum C."/>
            <person name="Ezra D."/>
            <person name="Gonzalez J."/>
            <person name="Henrissat B."/>
            <person name="Kuo A."/>
            <person name="Liang C."/>
            <person name="Lipzen A."/>
            <person name="Lutzoni F."/>
            <person name="Magnuson J."/>
            <person name="Mondo S."/>
            <person name="Nolan M."/>
            <person name="Ohm R."/>
            <person name="Pangilinan J."/>
            <person name="Park H.-J."/>
            <person name="Ramirez L."/>
            <person name="Alfaro M."/>
            <person name="Sun H."/>
            <person name="Tritt A."/>
            <person name="Yoshinaga Y."/>
            <person name="Zwiers L.-H."/>
            <person name="Turgeon B."/>
            <person name="Goodwin S."/>
            <person name="Spatafora J."/>
            <person name="Crous P."/>
            <person name="Grigoriev I."/>
        </authorList>
    </citation>
    <scope>NUCLEOTIDE SEQUENCE</scope>
    <source>
        <strain evidence="2">HMLAC05119</strain>
    </source>
</reference>
<organism evidence="2 3">
    <name type="scientific">Ampelomyces quisqualis</name>
    <name type="common">Powdery mildew agent</name>
    <dbReference type="NCBI Taxonomy" id="50730"/>
    <lineage>
        <taxon>Eukaryota</taxon>
        <taxon>Fungi</taxon>
        <taxon>Dikarya</taxon>
        <taxon>Ascomycota</taxon>
        <taxon>Pezizomycotina</taxon>
        <taxon>Dothideomycetes</taxon>
        <taxon>Pleosporomycetidae</taxon>
        <taxon>Pleosporales</taxon>
        <taxon>Pleosporineae</taxon>
        <taxon>Phaeosphaeriaceae</taxon>
        <taxon>Ampelomyces</taxon>
    </lineage>
</organism>
<name>A0A6A5R2M7_AMPQU</name>
<dbReference type="AlphaFoldDB" id="A0A6A5R2M7"/>
<evidence type="ECO:0000313" key="3">
    <source>
        <dbReference type="Proteomes" id="UP000800096"/>
    </source>
</evidence>
<evidence type="ECO:0000313" key="2">
    <source>
        <dbReference type="EMBL" id="KAF1921408.1"/>
    </source>
</evidence>
<accession>A0A6A5R2M7</accession>
<sequence length="126" mass="13794">MPAAMNAIVHDIASINRGNVVLFLTILVVDGKDHRLVRQQLGTDETQRSANSRDAIFLGIYQLDLNGVIHLSDCRHAAVIAIMSIPVLVSVVMVLPITWPLSRLVHIPILTCFPSTSDIADQMKSV</sequence>
<evidence type="ECO:0000256" key="1">
    <source>
        <dbReference type="SAM" id="Phobius"/>
    </source>
</evidence>